<dbReference type="EMBL" id="BK015789">
    <property type="protein sequence ID" value="DAE24953.1"/>
    <property type="molecule type" value="Genomic_DNA"/>
</dbReference>
<name>A0A8S5R1J2_9CAUD</name>
<accession>A0A8S5R1J2</accession>
<evidence type="ECO:0000313" key="1">
    <source>
        <dbReference type="EMBL" id="DAE24953.1"/>
    </source>
</evidence>
<reference evidence="1" key="1">
    <citation type="journal article" date="2021" name="Proc. Natl. Acad. Sci. U.S.A.">
        <title>A Catalog of Tens of Thousands of Viruses from Human Metagenomes Reveals Hidden Associations with Chronic Diseases.</title>
        <authorList>
            <person name="Tisza M.J."/>
            <person name="Buck C.B."/>
        </authorList>
    </citation>
    <scope>NUCLEOTIDE SEQUENCE</scope>
    <source>
        <strain evidence="1">Ctxjh1</strain>
    </source>
</reference>
<protein>
    <submittedName>
        <fullName evidence="1">Uncharacterized protein</fullName>
    </submittedName>
</protein>
<organism evidence="1">
    <name type="scientific">Myoviridae sp. ctxjh1</name>
    <dbReference type="NCBI Taxonomy" id="2826714"/>
    <lineage>
        <taxon>Viruses</taxon>
        <taxon>Duplodnaviria</taxon>
        <taxon>Heunggongvirae</taxon>
        <taxon>Uroviricota</taxon>
        <taxon>Caudoviricetes</taxon>
    </lineage>
</organism>
<sequence length="122" mass="14093">MFYHGKIKEIVTLSTKVIAGKFERDYAKAFEQTFSSIVTLQMEYAALRRTQDDGRMNPRQMGKDTSYYHERLIQLRYSIESQKLMAIGFVLKLADKIPLNLCKPNTERKCHGSVLDTLENAV</sequence>
<proteinExistence type="predicted"/>